<dbReference type="InterPro" id="IPR029498">
    <property type="entry name" value="HeLo_dom"/>
</dbReference>
<feature type="region of interest" description="Disordered" evidence="1">
    <location>
        <begin position="153"/>
        <end position="175"/>
    </location>
</feature>
<keyword evidence="4" id="KW-1185">Reference proteome</keyword>
<dbReference type="InterPro" id="IPR038305">
    <property type="entry name" value="HeLo_sf"/>
</dbReference>
<dbReference type="PANTHER" id="PTHR37542">
    <property type="entry name" value="HELO DOMAIN-CONTAINING PROTEIN-RELATED"/>
    <property type="match status" value="1"/>
</dbReference>
<dbReference type="AlphaFoldDB" id="A0A5N6TZ84"/>
<reference evidence="3 4" key="1">
    <citation type="submission" date="2019-04" db="EMBL/GenBank/DDBJ databases">
        <title>Friends and foes A comparative genomics study of 23 Aspergillus species from section Flavi.</title>
        <authorList>
            <consortium name="DOE Joint Genome Institute"/>
            <person name="Kjaerbolling I."/>
            <person name="Vesth T."/>
            <person name="Frisvad J.C."/>
            <person name="Nybo J.L."/>
            <person name="Theobald S."/>
            <person name="Kildgaard S."/>
            <person name="Isbrandt T."/>
            <person name="Kuo A."/>
            <person name="Sato A."/>
            <person name="Lyhne E.K."/>
            <person name="Kogle M.E."/>
            <person name="Wiebenga A."/>
            <person name="Kun R.S."/>
            <person name="Lubbers R.J."/>
            <person name="Makela M.R."/>
            <person name="Barry K."/>
            <person name="Chovatia M."/>
            <person name="Clum A."/>
            <person name="Daum C."/>
            <person name="Haridas S."/>
            <person name="He G."/>
            <person name="LaButti K."/>
            <person name="Lipzen A."/>
            <person name="Mondo S."/>
            <person name="Riley R."/>
            <person name="Salamov A."/>
            <person name="Simmons B.A."/>
            <person name="Magnuson J.K."/>
            <person name="Henrissat B."/>
            <person name="Mortensen U.H."/>
            <person name="Larsen T.O."/>
            <person name="Devries R.P."/>
            <person name="Grigoriev I.V."/>
            <person name="Machida M."/>
            <person name="Baker S.E."/>
            <person name="Andersen M.R."/>
        </authorList>
    </citation>
    <scope>NUCLEOTIDE SEQUENCE [LARGE SCALE GENOMIC DNA]</scope>
    <source>
        <strain evidence="3 4">IBT 18842</strain>
    </source>
</reference>
<evidence type="ECO:0000259" key="2">
    <source>
        <dbReference type="Pfam" id="PF14479"/>
    </source>
</evidence>
<organism evidence="3 4">
    <name type="scientific">Aspergillus avenaceus</name>
    <dbReference type="NCBI Taxonomy" id="36643"/>
    <lineage>
        <taxon>Eukaryota</taxon>
        <taxon>Fungi</taxon>
        <taxon>Dikarya</taxon>
        <taxon>Ascomycota</taxon>
        <taxon>Pezizomycotina</taxon>
        <taxon>Eurotiomycetes</taxon>
        <taxon>Eurotiomycetidae</taxon>
        <taxon>Eurotiales</taxon>
        <taxon>Aspergillaceae</taxon>
        <taxon>Aspergillus</taxon>
        <taxon>Aspergillus subgen. Circumdati</taxon>
    </lineage>
</organism>
<keyword evidence="3" id="KW-0640">Prion</keyword>
<evidence type="ECO:0000313" key="4">
    <source>
        <dbReference type="Proteomes" id="UP000325780"/>
    </source>
</evidence>
<dbReference type="Proteomes" id="UP000325780">
    <property type="component" value="Unassembled WGS sequence"/>
</dbReference>
<dbReference type="OrthoDB" id="20872at2759"/>
<proteinExistence type="predicted"/>
<keyword evidence="3" id="KW-0034">Amyloid</keyword>
<protein>
    <submittedName>
        <fullName evidence="3">Prion-inhibition and propagation-domain-containing protein</fullName>
    </submittedName>
</protein>
<feature type="domain" description="Prion-inhibition and propagation HeLo" evidence="2">
    <location>
        <begin position="55"/>
        <end position="257"/>
    </location>
</feature>
<dbReference type="PANTHER" id="PTHR37542:SF3">
    <property type="entry name" value="PRION-INHIBITION AND PROPAGATION HELO DOMAIN-CONTAINING PROTEIN"/>
    <property type="match status" value="1"/>
</dbReference>
<evidence type="ECO:0000256" key="1">
    <source>
        <dbReference type="SAM" id="MobiDB-lite"/>
    </source>
</evidence>
<evidence type="ECO:0000313" key="3">
    <source>
        <dbReference type="EMBL" id="KAE8151677.1"/>
    </source>
</evidence>
<dbReference type="Gene3D" id="1.20.120.1020">
    <property type="entry name" value="Prion-inhibition and propagation, HeLo domain"/>
    <property type="match status" value="1"/>
</dbReference>
<gene>
    <name evidence="3" type="ORF">BDV25DRAFT_138600</name>
</gene>
<accession>A0A5N6TZ84</accession>
<dbReference type="EMBL" id="ML742066">
    <property type="protein sequence ID" value="KAE8151677.1"/>
    <property type="molecule type" value="Genomic_DNA"/>
</dbReference>
<feature type="compositionally biased region" description="Basic and acidic residues" evidence="1">
    <location>
        <begin position="153"/>
        <end position="162"/>
    </location>
</feature>
<sequence length="319" mass="36314">MFAVLAITAFFCLAIYRPRLFYFVLQRKENQHVVQLENPSLDREPEPVSEEKMDGVNTAIGLFQFAIDTLARIQLARDFQDDFEIYQMKLEVIRIRLSRWGEIADITTIDRTNNGSKTSTGTGEGQTLDLGLIKSLLEGIYDRLHTAQREAGKIQRSLKPDGGEQPLDPETDLPDDLKKIRNRFITFLAKRKVQASKFFKSIKWVFYKKEHFDRFVRDISELIEGLEQAIPENDRQRLQQLSEEECRDISKAGLEELKSIVDECDPWLGKSVEEALGAGVGAGNVFYMSRNRGHVVGIHHGDNKGVNYGDNGGLNNTFT</sequence>
<name>A0A5N6TZ84_ASPAV</name>
<dbReference type="Pfam" id="PF14479">
    <property type="entry name" value="HeLo"/>
    <property type="match status" value="1"/>
</dbReference>